<dbReference type="SUPFAM" id="SSF54862">
    <property type="entry name" value="4Fe-4S ferredoxins"/>
    <property type="match status" value="1"/>
</dbReference>
<dbReference type="EMBL" id="DQVM01000032">
    <property type="protein sequence ID" value="HIQ29269.1"/>
    <property type="molecule type" value="Genomic_DNA"/>
</dbReference>
<dbReference type="PROSITE" id="PS00198">
    <property type="entry name" value="4FE4S_FER_1"/>
    <property type="match status" value="2"/>
</dbReference>
<dbReference type="PROSITE" id="PS51379">
    <property type="entry name" value="4FE4S_FER_2"/>
    <property type="match status" value="2"/>
</dbReference>
<dbReference type="PANTHER" id="PTHR32479:SF19">
    <property type="entry name" value="ANAEROBIC GLYCEROL-3-PHOSPHATE DEHYDROGENASE SUBUNIT C"/>
    <property type="match status" value="1"/>
</dbReference>
<dbReference type="GO" id="GO:0016491">
    <property type="term" value="F:oxidoreductase activity"/>
    <property type="evidence" value="ECO:0007669"/>
    <property type="project" value="UniProtKB-ARBA"/>
</dbReference>
<reference evidence="2" key="1">
    <citation type="journal article" date="2020" name="ISME J.">
        <title>Gammaproteobacteria mediating utilization of methyl-, sulfur- and petroleum organic compounds in deep ocean hydrothermal plumes.</title>
        <authorList>
            <person name="Zhou Z."/>
            <person name="Liu Y."/>
            <person name="Pan J."/>
            <person name="Cron B.R."/>
            <person name="Toner B.M."/>
            <person name="Anantharaman K."/>
            <person name="Breier J.A."/>
            <person name="Dick G.J."/>
            <person name="Li M."/>
        </authorList>
    </citation>
    <scope>NUCLEOTIDE SEQUENCE</scope>
    <source>
        <strain evidence="2">SZUA-1515</strain>
    </source>
</reference>
<proteinExistence type="predicted"/>
<evidence type="ECO:0000313" key="2">
    <source>
        <dbReference type="EMBL" id="HIQ29269.1"/>
    </source>
</evidence>
<protein>
    <submittedName>
        <fullName evidence="2">4Fe-4S dicluster domain-containing protein</fullName>
    </submittedName>
</protein>
<feature type="domain" description="4Fe-4S ferredoxin-type" evidence="1">
    <location>
        <begin position="73"/>
        <end position="102"/>
    </location>
</feature>
<accession>A0A833EBI1</accession>
<dbReference type="InterPro" id="IPR017896">
    <property type="entry name" value="4Fe4S_Fe-S-bd"/>
</dbReference>
<dbReference type="Pfam" id="PF13183">
    <property type="entry name" value="Fer4_8"/>
    <property type="match status" value="1"/>
</dbReference>
<dbReference type="Proteomes" id="UP000608579">
    <property type="component" value="Unassembled WGS sequence"/>
</dbReference>
<dbReference type="InterPro" id="IPR017900">
    <property type="entry name" value="4Fe4S_Fe_S_CS"/>
</dbReference>
<feature type="domain" description="4Fe-4S ferredoxin-type" evidence="1">
    <location>
        <begin position="18"/>
        <end position="47"/>
    </location>
</feature>
<evidence type="ECO:0000313" key="3">
    <source>
        <dbReference type="Proteomes" id="UP000608579"/>
    </source>
</evidence>
<sequence>MREQLMNPDAEELRSLMGFYAGEVERCIRCGFCNSVCPTSNIEQSFKDSHKSRGRLVMLQSILWNSSNLSPFSNKFLELIDLCFGCRRCLVVCPASIPIPQIMWHVRYAAERRKANPTPYTLRAFLVNYDKIAKAASSLSTLSSRLINSSLGRGMASKLLGLHKDVKLPPYRPLKKTKRRRVKEEADRLVFFGDVFPLYHEGDTTRRFLDKLEEMGFEVVIPKQRQAGIPLLEAGLIDEARKIAEYNVSILTSYVSEGYKILTLSPAAYLALKKDYITLIGSRAEEVAEKTIDATQLANQLLKIGMVKPQNLRNQPIVYHSSCFSQATGLSSVIVEMLQNIGCSIMLSTPRCCGVAGMWGLLRKNYEKAIAVGEPLFNELRNVSVAIVSQSETCRLWLRNNLERDDVKHPIEIFLERTA</sequence>
<dbReference type="PANTHER" id="PTHR32479">
    <property type="entry name" value="GLYCOLATE OXIDASE IRON-SULFUR SUBUNIT"/>
    <property type="match status" value="1"/>
</dbReference>
<organism evidence="2 3">
    <name type="scientific">Caldiarchaeum subterraneum</name>
    <dbReference type="NCBI Taxonomy" id="311458"/>
    <lineage>
        <taxon>Archaea</taxon>
        <taxon>Nitrososphaerota</taxon>
        <taxon>Candidatus Caldarchaeales</taxon>
        <taxon>Candidatus Caldarchaeaceae</taxon>
        <taxon>Candidatus Caldarchaeum</taxon>
    </lineage>
</organism>
<dbReference type="InterPro" id="IPR009051">
    <property type="entry name" value="Helical_ferredxn"/>
</dbReference>
<comment type="caution">
    <text evidence="2">The sequence shown here is derived from an EMBL/GenBank/DDBJ whole genome shotgun (WGS) entry which is preliminary data.</text>
</comment>
<name>A0A833EBI1_CALS0</name>
<dbReference type="GO" id="GO:0051536">
    <property type="term" value="F:iron-sulfur cluster binding"/>
    <property type="evidence" value="ECO:0007669"/>
    <property type="project" value="InterPro"/>
</dbReference>
<dbReference type="AlphaFoldDB" id="A0A833EBI1"/>
<dbReference type="Gene3D" id="1.10.1060.10">
    <property type="entry name" value="Alpha-helical ferredoxin"/>
    <property type="match status" value="1"/>
</dbReference>
<gene>
    <name evidence="2" type="ORF">EYH45_01750</name>
</gene>
<evidence type="ECO:0000259" key="1">
    <source>
        <dbReference type="PROSITE" id="PS51379"/>
    </source>
</evidence>